<dbReference type="PROSITE" id="PS01124">
    <property type="entry name" value="HTH_ARAC_FAMILY_2"/>
    <property type="match status" value="1"/>
</dbReference>
<dbReference type="Pfam" id="PF12833">
    <property type="entry name" value="HTH_18"/>
    <property type="match status" value="1"/>
</dbReference>
<evidence type="ECO:0000256" key="1">
    <source>
        <dbReference type="ARBA" id="ARBA00023015"/>
    </source>
</evidence>
<reference evidence="5 6" key="1">
    <citation type="submission" date="2018-06" db="EMBL/GenBank/DDBJ databases">
        <title>Genomic Encyclopedia of Type Strains, Phase III (KMG-III): the genomes of soil and plant-associated and newly described type strains.</title>
        <authorList>
            <person name="Whitman W."/>
        </authorList>
    </citation>
    <scope>NUCLEOTIDE SEQUENCE [LARGE SCALE GENOMIC DNA]</scope>
    <source>
        <strain evidence="5 6">LMG 23644</strain>
    </source>
</reference>
<proteinExistence type="predicted"/>
<dbReference type="SMART" id="SM00342">
    <property type="entry name" value="HTH_ARAC"/>
    <property type="match status" value="1"/>
</dbReference>
<dbReference type="Gene3D" id="1.10.10.60">
    <property type="entry name" value="Homeodomain-like"/>
    <property type="match status" value="1"/>
</dbReference>
<evidence type="ECO:0000313" key="6">
    <source>
        <dbReference type="Proteomes" id="UP000248918"/>
    </source>
</evidence>
<dbReference type="InterPro" id="IPR050204">
    <property type="entry name" value="AraC_XylS_family_regulators"/>
</dbReference>
<organism evidence="5 6">
    <name type="scientific">Paraburkholderia bryophila</name>
    <dbReference type="NCBI Taxonomy" id="420952"/>
    <lineage>
        <taxon>Bacteria</taxon>
        <taxon>Pseudomonadati</taxon>
        <taxon>Pseudomonadota</taxon>
        <taxon>Betaproteobacteria</taxon>
        <taxon>Burkholderiales</taxon>
        <taxon>Burkholderiaceae</taxon>
        <taxon>Paraburkholderia</taxon>
    </lineage>
</organism>
<gene>
    <name evidence="5" type="ORF">BX591_13254</name>
</gene>
<keyword evidence="1" id="KW-0805">Transcription regulation</keyword>
<evidence type="ECO:0000256" key="3">
    <source>
        <dbReference type="ARBA" id="ARBA00023163"/>
    </source>
</evidence>
<dbReference type="GO" id="GO:0003700">
    <property type="term" value="F:DNA-binding transcription factor activity"/>
    <property type="evidence" value="ECO:0007669"/>
    <property type="project" value="InterPro"/>
</dbReference>
<dbReference type="Proteomes" id="UP000248918">
    <property type="component" value="Unassembled WGS sequence"/>
</dbReference>
<dbReference type="SUPFAM" id="SSF51215">
    <property type="entry name" value="Regulatory protein AraC"/>
    <property type="match status" value="1"/>
</dbReference>
<evidence type="ECO:0000313" key="5">
    <source>
        <dbReference type="EMBL" id="RAS20979.1"/>
    </source>
</evidence>
<comment type="caution">
    <text evidence="5">The sequence shown here is derived from an EMBL/GenBank/DDBJ whole genome shotgun (WGS) entry which is preliminary data.</text>
</comment>
<accession>A0A329BF54</accession>
<keyword evidence="3" id="KW-0804">Transcription</keyword>
<dbReference type="PANTHER" id="PTHR46796">
    <property type="entry name" value="HTH-TYPE TRANSCRIPTIONAL ACTIVATOR RHAS-RELATED"/>
    <property type="match status" value="1"/>
</dbReference>
<sequence>MLRSFDQLCQPVDKDLLVAADDGHATLTGGGTYAMPWHWHDCLMFILPSHGAVELRHEDRRAGTWLSQDRFAVVPPGRAHQTRAGCGTHTHVAVYVTGDALHKLDAGVGSLGEFRRRTRNPILVRRTAAIRTLQELSLRNDRAAYGSAATRQALSSALLMQCIGEVIAGKTEPGTSPREHGMALVADLEAFLTRHADQDIPLDTLEERFGISRRHMTRLFRENTGHSIGEFQQRVRYENARRLLAETDLPVGEVAFRVGFESGAALARAMRRLGGHSPSEVRAGMARSVKS</sequence>
<dbReference type="InterPro" id="IPR037923">
    <property type="entry name" value="HTH-like"/>
</dbReference>
<dbReference type="GO" id="GO:0043565">
    <property type="term" value="F:sequence-specific DNA binding"/>
    <property type="evidence" value="ECO:0007669"/>
    <property type="project" value="InterPro"/>
</dbReference>
<evidence type="ECO:0000259" key="4">
    <source>
        <dbReference type="PROSITE" id="PS01124"/>
    </source>
</evidence>
<keyword evidence="2" id="KW-0238">DNA-binding</keyword>
<dbReference type="SUPFAM" id="SSF46689">
    <property type="entry name" value="Homeodomain-like"/>
    <property type="match status" value="2"/>
</dbReference>
<dbReference type="InterPro" id="IPR018060">
    <property type="entry name" value="HTH_AraC"/>
</dbReference>
<evidence type="ECO:0000256" key="2">
    <source>
        <dbReference type="ARBA" id="ARBA00023125"/>
    </source>
</evidence>
<dbReference type="RefSeq" id="WP_167444647.1">
    <property type="nucleotide sequence ID" value="NZ_CADFFP010000031.1"/>
</dbReference>
<dbReference type="AlphaFoldDB" id="A0A329BF54"/>
<protein>
    <submittedName>
        <fullName evidence="5">AraC family transcriptional regulator</fullName>
    </submittedName>
</protein>
<feature type="domain" description="HTH araC/xylS-type" evidence="4">
    <location>
        <begin position="186"/>
        <end position="284"/>
    </location>
</feature>
<name>A0A329BF54_9BURK</name>
<dbReference type="InterPro" id="IPR009057">
    <property type="entry name" value="Homeodomain-like_sf"/>
</dbReference>
<dbReference type="EMBL" id="QLTK01000032">
    <property type="protein sequence ID" value="RAS20979.1"/>
    <property type="molecule type" value="Genomic_DNA"/>
</dbReference>